<organism evidence="1 2">
    <name type="scientific">Ruegeria spongiae</name>
    <dbReference type="NCBI Taxonomy" id="2942209"/>
    <lineage>
        <taxon>Bacteria</taxon>
        <taxon>Pseudomonadati</taxon>
        <taxon>Pseudomonadota</taxon>
        <taxon>Alphaproteobacteria</taxon>
        <taxon>Rhodobacterales</taxon>
        <taxon>Roseobacteraceae</taxon>
        <taxon>Ruegeria</taxon>
    </lineage>
</organism>
<comment type="caution">
    <text evidence="1">The sequence shown here is derived from an EMBL/GenBank/DDBJ whole genome shotgun (WGS) entry which is preliminary data.</text>
</comment>
<evidence type="ECO:0000313" key="1">
    <source>
        <dbReference type="EMBL" id="MCL6286099.1"/>
    </source>
</evidence>
<proteinExistence type="predicted"/>
<dbReference type="Proteomes" id="UP001203880">
    <property type="component" value="Unassembled WGS sequence"/>
</dbReference>
<dbReference type="RefSeq" id="WP_249713524.1">
    <property type="nucleotide sequence ID" value="NZ_JAMFMB010000053.1"/>
</dbReference>
<dbReference type="EMBL" id="JAMFMB010000053">
    <property type="protein sequence ID" value="MCL6286099.1"/>
    <property type="molecule type" value="Genomic_DNA"/>
</dbReference>
<sequence length="387" mass="42403">MDDVRSIVTLKTAKIAEIKVPAQTEIPTTDLALQGARNLLVNCVGLQAGDRVLLVEEEYGLGYFDSDAPQIVATEARRIGAEVLTMTTSRAPGPGAIPAALTAAMEYVDHTIFMNRIGDQMRFKSLPGRGSKTMVYTLDADMLAAGSTQLPHLFMVRMIDAFNSEMSQAKTWRVTCPAGTDVSGEVPAEMARQSKDTGNFTVNLFPTSVHKPLPAGSMNGRIVLGRFITGTNTNVYSPEVHFIESPITATIENGRVADFDGNPRCIDRFRAHSKMVAELFGLDETLIHSWHCGLNPGTAYFGKAADDPVRWNGMIFGSPRHLHFHTCGDYPPGEINWHIIDPTVRFDNQVFVECGEVTFFQSARAQALIKEFGIVPAQLKTEQEIGL</sequence>
<reference evidence="1" key="1">
    <citation type="submission" date="2022-05" db="EMBL/GenBank/DDBJ databases">
        <authorList>
            <person name="Park J.-S."/>
        </authorList>
    </citation>
    <scope>NUCLEOTIDE SEQUENCE</scope>
    <source>
        <strain evidence="1">2012CJ41-6</strain>
    </source>
</reference>
<name>A0ABT0QB27_9RHOB</name>
<keyword evidence="2" id="KW-1185">Reference proteome</keyword>
<evidence type="ECO:0000313" key="2">
    <source>
        <dbReference type="Proteomes" id="UP001203880"/>
    </source>
</evidence>
<accession>A0ABT0QB27</accession>
<protein>
    <submittedName>
        <fullName evidence="1">Uncharacterized protein</fullName>
    </submittedName>
</protein>
<gene>
    <name evidence="1" type="ORF">M3P21_21545</name>
</gene>